<accession>A0AAD6GKK3</accession>
<dbReference type="PANTHER" id="PTHR47706">
    <property type="entry name" value="NMRA-LIKE FAMILY PROTEIN"/>
    <property type="match status" value="1"/>
</dbReference>
<name>A0AAD6GKK3_9EURO</name>
<comment type="caution">
    <text evidence="4">The sequence shown here is derived from an EMBL/GenBank/DDBJ whole genome shotgun (WGS) entry which is preliminary data.</text>
</comment>
<dbReference type="PANTHER" id="PTHR47706:SF1">
    <property type="entry name" value="CIPA-LIKE, PUTATIVE (AFU_ORTHOLOGUE AFUA_1G12460)-RELATED"/>
    <property type="match status" value="1"/>
</dbReference>
<dbReference type="CDD" id="cd05259">
    <property type="entry name" value="PCBER_SDR_a"/>
    <property type="match status" value="1"/>
</dbReference>
<organism evidence="4 5">
    <name type="scientific">Penicillium frequentans</name>
    <dbReference type="NCBI Taxonomy" id="3151616"/>
    <lineage>
        <taxon>Eukaryota</taxon>
        <taxon>Fungi</taxon>
        <taxon>Dikarya</taxon>
        <taxon>Ascomycota</taxon>
        <taxon>Pezizomycotina</taxon>
        <taxon>Eurotiomycetes</taxon>
        <taxon>Eurotiomycetidae</taxon>
        <taxon>Eurotiales</taxon>
        <taxon>Aspergillaceae</taxon>
        <taxon>Penicillium</taxon>
    </lineage>
</organism>
<keyword evidence="2" id="KW-0560">Oxidoreductase</keyword>
<reference evidence="4 5" key="1">
    <citation type="journal article" date="2023" name="IMA Fungus">
        <title>Comparative genomic study of the Penicillium genus elucidates a diverse pangenome and 15 lateral gene transfer events.</title>
        <authorList>
            <person name="Petersen C."/>
            <person name="Sorensen T."/>
            <person name="Nielsen M.R."/>
            <person name="Sondergaard T.E."/>
            <person name="Sorensen J.L."/>
            <person name="Fitzpatrick D.A."/>
            <person name="Frisvad J.C."/>
            <person name="Nielsen K.L."/>
        </authorList>
    </citation>
    <scope>NUCLEOTIDE SEQUENCE [LARGE SCALE GENOMIC DNA]</scope>
    <source>
        <strain evidence="4 5">IBT 35679</strain>
    </source>
</reference>
<evidence type="ECO:0000256" key="1">
    <source>
        <dbReference type="ARBA" id="ARBA00022857"/>
    </source>
</evidence>
<evidence type="ECO:0000256" key="2">
    <source>
        <dbReference type="ARBA" id="ARBA00023002"/>
    </source>
</evidence>
<evidence type="ECO:0000313" key="4">
    <source>
        <dbReference type="EMBL" id="KAJ5557356.1"/>
    </source>
</evidence>
<protein>
    <submittedName>
        <fullName evidence="4">Oxidoreductase CipA</fullName>
    </submittedName>
</protein>
<feature type="domain" description="NmrA-like" evidence="3">
    <location>
        <begin position="5"/>
        <end position="226"/>
    </location>
</feature>
<dbReference type="EMBL" id="JAQIZZ010000001">
    <property type="protein sequence ID" value="KAJ5557356.1"/>
    <property type="molecule type" value="Genomic_DNA"/>
</dbReference>
<dbReference type="AlphaFoldDB" id="A0AAD6GKK3"/>
<dbReference type="InterPro" id="IPR008030">
    <property type="entry name" value="NmrA-like"/>
</dbReference>
<dbReference type="InterPro" id="IPR045312">
    <property type="entry name" value="PCBER-like"/>
</dbReference>
<sequence>MAITKVAVAGGTGNLGPAVVNALVEANFQVTLLSRSSTHEIDSRVKIQVVDYNSLDSLVTALTGQEAVVDVLPSGSISVEIPLRLIEAAHKAGVQRFIPSEYGCDTSHPLTSKLPVFGDKVTVVNRLKEISAQDSAFTYTPVITGPFFDWGLKMKFTVNLSGPSTPIYDGGDTPFSTTTLAGIGRAIAGVLEHPDETKNRYVYVSQAEVTQNKLLALSGKTVEREDISTADLEKKAYEAVKLSPPDFRTFAVNLIRLAVFNPAYGSAFTKTDNELLGVHKFSEAEIVDLVKQYS</sequence>
<proteinExistence type="predicted"/>
<dbReference type="Gene3D" id="3.90.25.10">
    <property type="entry name" value="UDP-galactose 4-epimerase, domain 1"/>
    <property type="match status" value="1"/>
</dbReference>
<dbReference type="GO" id="GO:0016491">
    <property type="term" value="F:oxidoreductase activity"/>
    <property type="evidence" value="ECO:0007669"/>
    <property type="project" value="UniProtKB-KW"/>
</dbReference>
<dbReference type="InterPro" id="IPR051609">
    <property type="entry name" value="NmrA/Isoflavone_reductase-like"/>
</dbReference>
<evidence type="ECO:0000259" key="3">
    <source>
        <dbReference type="Pfam" id="PF05368"/>
    </source>
</evidence>
<dbReference type="Pfam" id="PF05368">
    <property type="entry name" value="NmrA"/>
    <property type="match status" value="1"/>
</dbReference>
<keyword evidence="1" id="KW-0521">NADP</keyword>
<dbReference type="Gene3D" id="3.40.50.720">
    <property type="entry name" value="NAD(P)-binding Rossmann-like Domain"/>
    <property type="match status" value="1"/>
</dbReference>
<evidence type="ECO:0000313" key="5">
    <source>
        <dbReference type="Proteomes" id="UP001220324"/>
    </source>
</evidence>
<gene>
    <name evidence="4" type="ORF">N7494_001271</name>
</gene>
<dbReference type="InterPro" id="IPR036291">
    <property type="entry name" value="NAD(P)-bd_dom_sf"/>
</dbReference>
<keyword evidence="5" id="KW-1185">Reference proteome</keyword>
<dbReference type="SUPFAM" id="SSF51735">
    <property type="entry name" value="NAD(P)-binding Rossmann-fold domains"/>
    <property type="match status" value="1"/>
</dbReference>
<dbReference type="Proteomes" id="UP001220324">
    <property type="component" value="Unassembled WGS sequence"/>
</dbReference>